<dbReference type="STRING" id="796925.A0A137P3F4"/>
<evidence type="ECO:0000313" key="2">
    <source>
        <dbReference type="Proteomes" id="UP000070444"/>
    </source>
</evidence>
<dbReference type="GO" id="GO:0051015">
    <property type="term" value="F:actin filament binding"/>
    <property type="evidence" value="ECO:0007669"/>
    <property type="project" value="TreeGrafter"/>
</dbReference>
<name>A0A137P3F4_CONC2</name>
<dbReference type="GO" id="GO:0110085">
    <property type="term" value="C:mitotic actomyosin contractile ring"/>
    <property type="evidence" value="ECO:0007669"/>
    <property type="project" value="TreeGrafter"/>
</dbReference>
<organism evidence="1 2">
    <name type="scientific">Conidiobolus coronatus (strain ATCC 28846 / CBS 209.66 / NRRL 28638)</name>
    <name type="common">Delacroixia coronata</name>
    <dbReference type="NCBI Taxonomy" id="796925"/>
    <lineage>
        <taxon>Eukaryota</taxon>
        <taxon>Fungi</taxon>
        <taxon>Fungi incertae sedis</taxon>
        <taxon>Zoopagomycota</taxon>
        <taxon>Entomophthoromycotina</taxon>
        <taxon>Entomophthoromycetes</taxon>
        <taxon>Entomophthorales</taxon>
        <taxon>Ancylistaceae</taxon>
        <taxon>Conidiobolus</taxon>
    </lineage>
</organism>
<dbReference type="Gene3D" id="1.10.506.10">
    <property type="entry name" value="GTPase Activation - p120gap, domain 1"/>
    <property type="match status" value="1"/>
</dbReference>
<dbReference type="GO" id="GO:0005096">
    <property type="term" value="F:GTPase activator activity"/>
    <property type="evidence" value="ECO:0007669"/>
    <property type="project" value="TreeGrafter"/>
</dbReference>
<keyword evidence="2" id="KW-1185">Reference proteome</keyword>
<dbReference type="GO" id="GO:0005516">
    <property type="term" value="F:calmodulin binding"/>
    <property type="evidence" value="ECO:0007669"/>
    <property type="project" value="TreeGrafter"/>
</dbReference>
<evidence type="ECO:0008006" key="3">
    <source>
        <dbReference type="Google" id="ProtNLM"/>
    </source>
</evidence>
<dbReference type="Proteomes" id="UP000070444">
    <property type="component" value="Unassembled WGS sequence"/>
</dbReference>
<accession>A0A137P3F4</accession>
<proteinExistence type="predicted"/>
<dbReference type="SUPFAM" id="SSF48350">
    <property type="entry name" value="GTPase activation domain, GAP"/>
    <property type="match status" value="1"/>
</dbReference>
<dbReference type="OrthoDB" id="775356at2759"/>
<protein>
    <recommendedName>
        <fullName evidence="3">PIN domain-containing protein</fullName>
    </recommendedName>
</protein>
<dbReference type="GO" id="GO:1903479">
    <property type="term" value="P:mitotic actomyosin contractile ring assembly actin filament organization"/>
    <property type="evidence" value="ECO:0007669"/>
    <property type="project" value="TreeGrafter"/>
</dbReference>
<dbReference type="InterPro" id="IPR008936">
    <property type="entry name" value="Rho_GTPase_activation_prot"/>
</dbReference>
<dbReference type="PANTHER" id="PTHR14149">
    <property type="entry name" value="RAS GTPASE-ACTIVATING PROTEIN WITH IQ MOTIF"/>
    <property type="match status" value="1"/>
</dbReference>
<dbReference type="PANTHER" id="PTHR14149:SF14">
    <property type="entry name" value="CALPONIN-HOMOLOGY (CH) DOMAIN-CONTAINING PROTEIN"/>
    <property type="match status" value="1"/>
</dbReference>
<reference evidence="1 2" key="1">
    <citation type="journal article" date="2015" name="Genome Biol. Evol.">
        <title>Phylogenomic analyses indicate that early fungi evolved digesting cell walls of algal ancestors of land plants.</title>
        <authorList>
            <person name="Chang Y."/>
            <person name="Wang S."/>
            <person name="Sekimoto S."/>
            <person name="Aerts A.L."/>
            <person name="Choi C."/>
            <person name="Clum A."/>
            <person name="LaButti K.M."/>
            <person name="Lindquist E.A."/>
            <person name="Yee Ngan C."/>
            <person name="Ohm R.A."/>
            <person name="Salamov A.A."/>
            <person name="Grigoriev I.V."/>
            <person name="Spatafora J.W."/>
            <person name="Berbee M.L."/>
        </authorList>
    </citation>
    <scope>NUCLEOTIDE SEQUENCE [LARGE SCALE GENOMIC DNA]</scope>
    <source>
        <strain evidence="1 2">NRRL 28638</strain>
    </source>
</reference>
<evidence type="ECO:0000313" key="1">
    <source>
        <dbReference type="EMBL" id="KXN69560.1"/>
    </source>
</evidence>
<gene>
    <name evidence="1" type="ORF">CONCODRAFT_165624</name>
</gene>
<dbReference type="AlphaFoldDB" id="A0A137P3F4"/>
<sequence>MLNQVSTGKLFTDDNLFLQPLNNYVAYTSEKFARYIQAVTEVPDPEHFFNIDEFLDLANTNKPVIYISPQVIYSLHRLIADNKDFLVAKTDDLLLIILKDLGDVPIISTDQAISNKCKKSKDFKVSKS</sequence>
<dbReference type="EMBL" id="KQ964530">
    <property type="protein sequence ID" value="KXN69560.1"/>
    <property type="molecule type" value="Genomic_DNA"/>
</dbReference>